<dbReference type="SUPFAM" id="SSF46565">
    <property type="entry name" value="Chaperone J-domain"/>
    <property type="match status" value="1"/>
</dbReference>
<organism evidence="3 4">
    <name type="scientific">Monosporascus cannonballus</name>
    <dbReference type="NCBI Taxonomy" id="155416"/>
    <lineage>
        <taxon>Eukaryota</taxon>
        <taxon>Fungi</taxon>
        <taxon>Dikarya</taxon>
        <taxon>Ascomycota</taxon>
        <taxon>Pezizomycotina</taxon>
        <taxon>Sordariomycetes</taxon>
        <taxon>Xylariomycetidae</taxon>
        <taxon>Xylariales</taxon>
        <taxon>Xylariales incertae sedis</taxon>
        <taxon>Monosporascus</taxon>
    </lineage>
</organism>
<dbReference type="Pfam" id="PF00226">
    <property type="entry name" value="DnaJ"/>
    <property type="match status" value="1"/>
</dbReference>
<reference evidence="3 4" key="1">
    <citation type="submission" date="2018-06" db="EMBL/GenBank/DDBJ databases">
        <title>Complete Genomes of Monosporascus.</title>
        <authorList>
            <person name="Robinson A.J."/>
            <person name="Natvig D.O."/>
        </authorList>
    </citation>
    <scope>NUCLEOTIDE SEQUENCE [LARGE SCALE GENOMIC DNA]</scope>
    <source>
        <strain evidence="3 4">CBS 609.92</strain>
    </source>
</reference>
<accession>A0ABY0HJ16</accession>
<dbReference type="PANTHER" id="PTHR44029:SF1">
    <property type="entry name" value="DNAJ HOMOLOG SUBFAMILY C MEMBER 21"/>
    <property type="match status" value="1"/>
</dbReference>
<name>A0ABY0HJ16_9PEZI</name>
<evidence type="ECO:0000256" key="1">
    <source>
        <dbReference type="SAM" id="MobiDB-lite"/>
    </source>
</evidence>
<dbReference type="InterPro" id="IPR036869">
    <property type="entry name" value="J_dom_sf"/>
</dbReference>
<evidence type="ECO:0000313" key="4">
    <source>
        <dbReference type="Proteomes" id="UP000294003"/>
    </source>
</evidence>
<dbReference type="PANTHER" id="PTHR44029">
    <property type="entry name" value="DNAJ HOMOLOG SUBFAMILY C MEMBER 21"/>
    <property type="match status" value="1"/>
</dbReference>
<gene>
    <name evidence="3" type="ORF">DL762_000471</name>
</gene>
<proteinExistence type="predicted"/>
<dbReference type="EMBL" id="QJNS01000009">
    <property type="protein sequence ID" value="RYO94579.1"/>
    <property type="molecule type" value="Genomic_DNA"/>
</dbReference>
<keyword evidence="4" id="KW-1185">Reference proteome</keyword>
<dbReference type="PRINTS" id="PR00625">
    <property type="entry name" value="JDOMAIN"/>
</dbReference>
<protein>
    <recommendedName>
        <fullName evidence="2">J domain-containing protein</fullName>
    </recommendedName>
</protein>
<evidence type="ECO:0000313" key="3">
    <source>
        <dbReference type="EMBL" id="RYO94579.1"/>
    </source>
</evidence>
<dbReference type="Gene3D" id="1.10.287.110">
    <property type="entry name" value="DnaJ domain"/>
    <property type="match status" value="1"/>
</dbReference>
<feature type="domain" description="J" evidence="2">
    <location>
        <begin position="8"/>
        <end position="74"/>
    </location>
</feature>
<evidence type="ECO:0000259" key="2">
    <source>
        <dbReference type="PROSITE" id="PS50076"/>
    </source>
</evidence>
<dbReference type="PROSITE" id="PS00636">
    <property type="entry name" value="DNAJ_1"/>
    <property type="match status" value="1"/>
</dbReference>
<dbReference type="PROSITE" id="PS50076">
    <property type="entry name" value="DNAJ_2"/>
    <property type="match status" value="1"/>
</dbReference>
<sequence>MPPAPSFDYYAELQVGSTATAEQLTASYRRLARIHHPDKNPDKAEEATAAFQKIQEAYEVLADPAQRARYDARFSSAPRASAPFASAGYTGGNDTGTFFRSRYDPFGFGDFPGFFDYEFWRDAFPFHTEQGRERRPGQDPLDAFYQRERERRHEREKARAEALEALLAARRARKEAEDAAKRAKADAKKSAEEAKNEARARRQKEERSAQEAIWEKKNARTKDEKLRTCLHSEFCAKVPQKQKFKCGFCNTKRGITAFKCPHCDTLLCQLCLVYFARERDRAEK</sequence>
<comment type="caution">
    <text evidence="3">The sequence shown here is derived from an EMBL/GenBank/DDBJ whole genome shotgun (WGS) entry which is preliminary data.</text>
</comment>
<dbReference type="InterPro" id="IPR018253">
    <property type="entry name" value="DnaJ_domain_CS"/>
</dbReference>
<dbReference type="InterPro" id="IPR001623">
    <property type="entry name" value="DnaJ_domain"/>
</dbReference>
<dbReference type="CDD" id="cd06257">
    <property type="entry name" value="DnaJ"/>
    <property type="match status" value="1"/>
</dbReference>
<dbReference type="Proteomes" id="UP000294003">
    <property type="component" value="Unassembled WGS sequence"/>
</dbReference>
<dbReference type="SMART" id="SM00271">
    <property type="entry name" value="DnaJ"/>
    <property type="match status" value="1"/>
</dbReference>
<feature type="region of interest" description="Disordered" evidence="1">
    <location>
        <begin position="177"/>
        <end position="211"/>
    </location>
</feature>
<dbReference type="InterPro" id="IPR051964">
    <property type="entry name" value="Chaperone_stress_response"/>
</dbReference>